<accession>A0A0A9A5T8</accession>
<name>A0A0A9A5T8_ARUDO</name>
<proteinExistence type="predicted"/>
<dbReference type="AlphaFoldDB" id="A0A0A9A5T8"/>
<reference evidence="1" key="1">
    <citation type="submission" date="2014-09" db="EMBL/GenBank/DDBJ databases">
        <authorList>
            <person name="Magalhaes I.L.F."/>
            <person name="Oliveira U."/>
            <person name="Santos F.R."/>
            <person name="Vidigal T.H.D.A."/>
            <person name="Brescovit A.D."/>
            <person name="Santos A.J."/>
        </authorList>
    </citation>
    <scope>NUCLEOTIDE SEQUENCE</scope>
    <source>
        <tissue evidence="1">Shoot tissue taken approximately 20 cm above the soil surface</tissue>
    </source>
</reference>
<dbReference type="EMBL" id="GBRH01252602">
    <property type="protein sequence ID" value="JAD45293.1"/>
    <property type="molecule type" value="Transcribed_RNA"/>
</dbReference>
<organism evidence="1">
    <name type="scientific">Arundo donax</name>
    <name type="common">Giant reed</name>
    <name type="synonym">Donax arundinaceus</name>
    <dbReference type="NCBI Taxonomy" id="35708"/>
    <lineage>
        <taxon>Eukaryota</taxon>
        <taxon>Viridiplantae</taxon>
        <taxon>Streptophyta</taxon>
        <taxon>Embryophyta</taxon>
        <taxon>Tracheophyta</taxon>
        <taxon>Spermatophyta</taxon>
        <taxon>Magnoliopsida</taxon>
        <taxon>Liliopsida</taxon>
        <taxon>Poales</taxon>
        <taxon>Poaceae</taxon>
        <taxon>PACMAD clade</taxon>
        <taxon>Arundinoideae</taxon>
        <taxon>Arundineae</taxon>
        <taxon>Arundo</taxon>
    </lineage>
</organism>
<evidence type="ECO:0000313" key="1">
    <source>
        <dbReference type="EMBL" id="JAD45293.1"/>
    </source>
</evidence>
<protein>
    <submittedName>
        <fullName evidence="1">Uncharacterized protein</fullName>
    </submittedName>
</protein>
<reference evidence="1" key="2">
    <citation type="journal article" date="2015" name="Data Brief">
        <title>Shoot transcriptome of the giant reed, Arundo donax.</title>
        <authorList>
            <person name="Barrero R.A."/>
            <person name="Guerrero F.D."/>
            <person name="Moolhuijzen P."/>
            <person name="Goolsby J.A."/>
            <person name="Tidwell J."/>
            <person name="Bellgard S.E."/>
            <person name="Bellgard M.I."/>
        </authorList>
    </citation>
    <scope>NUCLEOTIDE SEQUENCE</scope>
    <source>
        <tissue evidence="1">Shoot tissue taken approximately 20 cm above the soil surface</tissue>
    </source>
</reference>
<sequence>MLKPDMTVLDHSCCHVCASLDSLTVFREVTSDSLRLFVSCCGPMVPFLDKQ</sequence>